<sequence>MTTFWTPPSWLPAWYTVRSVMVEDALTAMFKPLLPTVQVVNQLPDGTLDTGWTGRLLYIARGGGGITVRHDEAPALIASITNSRTDSNSLIGWVRDVLSCVEDEIDIDMPDGTTAQITEVREVSGPEEVPGAEYDERIVPATFAFTFATPLEMPDYSRYLGS</sequence>
<comment type="caution">
    <text evidence="1">The sequence shown here is derived from an EMBL/GenBank/DDBJ whole genome shotgun (WGS) entry which is preliminary data.</text>
</comment>
<accession>A0A9Q7SEQ5</accession>
<organism evidence="1 2">
    <name type="scientific">Mycobacteroides abscessus subsp. bolletii</name>
    <dbReference type="NCBI Taxonomy" id="319705"/>
    <lineage>
        <taxon>Bacteria</taxon>
        <taxon>Bacillati</taxon>
        <taxon>Actinomycetota</taxon>
        <taxon>Actinomycetes</taxon>
        <taxon>Mycobacteriales</taxon>
        <taxon>Mycobacteriaceae</taxon>
        <taxon>Mycobacteroides</taxon>
        <taxon>Mycobacteroides abscessus</taxon>
    </lineage>
</organism>
<dbReference type="InterPro" id="IPR057003">
    <property type="entry name" value="Phage_tail_terminator_2"/>
</dbReference>
<proteinExistence type="predicted"/>
<dbReference type="AlphaFoldDB" id="A0A9Q7SEQ5"/>
<dbReference type="Proteomes" id="UP000185183">
    <property type="component" value="Unassembled WGS sequence"/>
</dbReference>
<evidence type="ECO:0000313" key="1">
    <source>
        <dbReference type="EMBL" id="SHX43264.1"/>
    </source>
</evidence>
<dbReference type="RefSeq" id="WP_074357494.1">
    <property type="nucleotide sequence ID" value="NZ_FSCP01000001.1"/>
</dbReference>
<name>A0A9Q7SEQ5_9MYCO</name>
<dbReference type="Pfam" id="PF23841">
    <property type="entry name" value="Phage_tail_terminator_2"/>
    <property type="match status" value="1"/>
</dbReference>
<gene>
    <name evidence="1" type="ORF">SAMEA2275694_02642</name>
</gene>
<dbReference type="EMBL" id="FSFA01000003">
    <property type="protein sequence ID" value="SHX43264.1"/>
    <property type="molecule type" value="Genomic_DNA"/>
</dbReference>
<protein>
    <recommendedName>
        <fullName evidence="3">Tail terminator</fullName>
    </recommendedName>
</protein>
<reference evidence="1 2" key="1">
    <citation type="submission" date="2016-11" db="EMBL/GenBank/DDBJ databases">
        <authorList>
            <consortium name="Pathogen Informatics"/>
        </authorList>
    </citation>
    <scope>NUCLEOTIDE SEQUENCE [LARGE SCALE GENOMIC DNA]</scope>
    <source>
        <strain evidence="1 2">968</strain>
    </source>
</reference>
<evidence type="ECO:0000313" key="2">
    <source>
        <dbReference type="Proteomes" id="UP000185183"/>
    </source>
</evidence>
<evidence type="ECO:0008006" key="3">
    <source>
        <dbReference type="Google" id="ProtNLM"/>
    </source>
</evidence>